<dbReference type="GO" id="GO:0008610">
    <property type="term" value="P:lipid biosynthetic process"/>
    <property type="evidence" value="ECO:0007669"/>
    <property type="project" value="UniProtKB-ARBA"/>
</dbReference>
<feature type="domain" description="Fatty acid desaturase" evidence="2">
    <location>
        <begin position="118"/>
        <end position="354"/>
    </location>
</feature>
<proteinExistence type="predicted"/>
<dbReference type="Pfam" id="PF00487">
    <property type="entry name" value="FA_desaturase"/>
    <property type="match status" value="1"/>
</dbReference>
<reference evidence="3 4" key="1">
    <citation type="submission" date="2016-10" db="EMBL/GenBank/DDBJ databases">
        <authorList>
            <person name="de Groot N.N."/>
        </authorList>
    </citation>
    <scope>NUCLEOTIDE SEQUENCE [LARGE SCALE GENOMIC DNA]</scope>
    <source>
        <strain evidence="3 4">CGMCC 1.12097</strain>
    </source>
</reference>
<evidence type="ECO:0000313" key="3">
    <source>
        <dbReference type="EMBL" id="SDA99597.1"/>
    </source>
</evidence>
<dbReference type="InterPro" id="IPR012171">
    <property type="entry name" value="Fatty_acid_desaturase"/>
</dbReference>
<organism evidence="3 4">
    <name type="scientific">Mesorhizobium qingshengii</name>
    <dbReference type="NCBI Taxonomy" id="1165689"/>
    <lineage>
        <taxon>Bacteria</taxon>
        <taxon>Pseudomonadati</taxon>
        <taxon>Pseudomonadota</taxon>
        <taxon>Alphaproteobacteria</taxon>
        <taxon>Hyphomicrobiales</taxon>
        <taxon>Phyllobacteriaceae</taxon>
        <taxon>Mesorhizobium</taxon>
    </lineage>
</organism>
<dbReference type="InterPro" id="IPR039393">
    <property type="entry name" value="Rhizopine-oxygenase-like"/>
</dbReference>
<gene>
    <name evidence="3" type="ORF">SAMN02927914_06634</name>
</gene>
<evidence type="ECO:0000313" key="4">
    <source>
        <dbReference type="Proteomes" id="UP000198588"/>
    </source>
</evidence>
<dbReference type="AlphaFoldDB" id="A0A1G5ZY76"/>
<name>A0A1G5ZY76_9HYPH</name>
<dbReference type="GO" id="GO:0016717">
    <property type="term" value="F:oxidoreductase activity, acting on paired donors, with oxidation of a pair of donors resulting in the reduction of molecular oxygen to two molecules of water"/>
    <property type="evidence" value="ECO:0007669"/>
    <property type="project" value="TreeGrafter"/>
</dbReference>
<evidence type="ECO:0000259" key="2">
    <source>
        <dbReference type="Pfam" id="PF00487"/>
    </source>
</evidence>
<dbReference type="PANTHER" id="PTHR19353:SF19">
    <property type="entry name" value="DELTA(5) FATTY ACID DESATURASE C-RELATED"/>
    <property type="match status" value="1"/>
</dbReference>
<dbReference type="EMBL" id="FMXM01000049">
    <property type="protein sequence ID" value="SDA99597.1"/>
    <property type="molecule type" value="Genomic_DNA"/>
</dbReference>
<dbReference type="STRING" id="1165689.SAMN02927914_06634"/>
<protein>
    <submittedName>
        <fullName evidence="3">Fatty acid desaturase</fullName>
    </submittedName>
</protein>
<dbReference type="GO" id="GO:0016020">
    <property type="term" value="C:membrane"/>
    <property type="evidence" value="ECO:0007669"/>
    <property type="project" value="TreeGrafter"/>
</dbReference>
<dbReference type="PANTHER" id="PTHR19353">
    <property type="entry name" value="FATTY ACID DESATURASE 2"/>
    <property type="match status" value="1"/>
</dbReference>
<sequence length="405" mass="46534">MIENIANTLSGMQVFDIFQSMTLGLMEPRSHLGEAMMNATVAADDYRPTKRDYSLIGRDARRAVEIGLSAAEWYHTDVPRKQMKELMKRDDGPAIRDTMIWLGVLIQSGAGGALLWGSWWCVPFFLVYGVLYGSSTDSRWHECGHGTAFKTQWMNDVVYQIACFMIMRNPVTWRWSHTRHHTDTVIVGRDPEIAVMRPPDLVRLVLNFFGILDAWQAMIDMVRNASGRLSAAERTFIPEMEQYKAIRVARIWLVIYLATIALAVYLGSLLPLMLIGLPRLYGAWHHVMTGLLQHGGLADNVTDHRLNSRTVLMNPVSRFIYWNMNYHVEHHMFPMVPYHALPKLHELIKHDLPAPTPSILAGYREMIPAFLRQLRNEDYFIKRELPPTAQPYREEFHAEGKTTAE</sequence>
<dbReference type="CDD" id="cd03511">
    <property type="entry name" value="Rhizopine-oxygenase-like"/>
    <property type="match status" value="1"/>
</dbReference>
<keyword evidence="1" id="KW-0812">Transmembrane</keyword>
<dbReference type="Proteomes" id="UP000198588">
    <property type="component" value="Unassembled WGS sequence"/>
</dbReference>
<keyword evidence="1" id="KW-0472">Membrane</keyword>
<dbReference type="InterPro" id="IPR005804">
    <property type="entry name" value="FA_desaturase_dom"/>
</dbReference>
<evidence type="ECO:0000256" key="1">
    <source>
        <dbReference type="SAM" id="Phobius"/>
    </source>
</evidence>
<feature type="transmembrane region" description="Helical" evidence="1">
    <location>
        <begin position="251"/>
        <end position="275"/>
    </location>
</feature>
<keyword evidence="1" id="KW-1133">Transmembrane helix</keyword>
<accession>A0A1G5ZY76</accession>